<evidence type="ECO:0000256" key="1">
    <source>
        <dbReference type="SAM" id="Phobius"/>
    </source>
</evidence>
<dbReference type="RefSeq" id="XP_033442929.1">
    <property type="nucleotide sequence ID" value="XM_033594451.1"/>
</dbReference>
<reference evidence="2" key="1">
    <citation type="journal article" date="2020" name="Stud. Mycol.">
        <title>101 Dothideomycetes genomes: a test case for predicting lifestyles and emergence of pathogens.</title>
        <authorList>
            <person name="Haridas S."/>
            <person name="Albert R."/>
            <person name="Binder M."/>
            <person name="Bloem J."/>
            <person name="Labutti K."/>
            <person name="Salamov A."/>
            <person name="Andreopoulos B."/>
            <person name="Baker S."/>
            <person name="Barry K."/>
            <person name="Bills G."/>
            <person name="Bluhm B."/>
            <person name="Cannon C."/>
            <person name="Castanera R."/>
            <person name="Culley D."/>
            <person name="Daum C."/>
            <person name="Ezra D."/>
            <person name="Gonzalez J."/>
            <person name="Henrissat B."/>
            <person name="Kuo A."/>
            <person name="Liang C."/>
            <person name="Lipzen A."/>
            <person name="Lutzoni F."/>
            <person name="Magnuson J."/>
            <person name="Mondo S."/>
            <person name="Nolan M."/>
            <person name="Ohm R."/>
            <person name="Pangilinan J."/>
            <person name="Park H.-J."/>
            <person name="Ramirez L."/>
            <person name="Alfaro M."/>
            <person name="Sun H."/>
            <person name="Tritt A."/>
            <person name="Yoshinaga Y."/>
            <person name="Zwiers L.-H."/>
            <person name="Turgeon B."/>
            <person name="Goodwin S."/>
            <person name="Spatafora J."/>
            <person name="Crous P."/>
            <person name="Grigoriev I."/>
        </authorList>
    </citation>
    <scope>NUCLEOTIDE SEQUENCE</scope>
    <source>
        <strain evidence="2">CBS 183.55</strain>
    </source>
</reference>
<dbReference type="GeneID" id="54352119"/>
<sequence>MSSKISIFIYVALQPGLMAVASSNLAWRLAVVQLSDLKMINFTPNHIIAQYLYSIFQQHSS</sequence>
<keyword evidence="1" id="KW-0472">Membrane</keyword>
<organism evidence="2 3">
    <name type="scientific">Didymella exigua CBS 183.55</name>
    <dbReference type="NCBI Taxonomy" id="1150837"/>
    <lineage>
        <taxon>Eukaryota</taxon>
        <taxon>Fungi</taxon>
        <taxon>Dikarya</taxon>
        <taxon>Ascomycota</taxon>
        <taxon>Pezizomycotina</taxon>
        <taxon>Dothideomycetes</taxon>
        <taxon>Pleosporomycetidae</taxon>
        <taxon>Pleosporales</taxon>
        <taxon>Pleosporineae</taxon>
        <taxon>Didymellaceae</taxon>
        <taxon>Didymella</taxon>
    </lineage>
</organism>
<dbReference type="Proteomes" id="UP000800082">
    <property type="component" value="Unassembled WGS sequence"/>
</dbReference>
<dbReference type="EMBL" id="ML979017">
    <property type="protein sequence ID" value="KAF1922676.1"/>
    <property type="molecule type" value="Genomic_DNA"/>
</dbReference>
<proteinExistence type="predicted"/>
<feature type="transmembrane region" description="Helical" evidence="1">
    <location>
        <begin position="7"/>
        <end position="27"/>
    </location>
</feature>
<keyword evidence="1" id="KW-0812">Transmembrane</keyword>
<evidence type="ECO:0000313" key="3">
    <source>
        <dbReference type="Proteomes" id="UP000800082"/>
    </source>
</evidence>
<accession>A0A6A5R7J0</accession>
<gene>
    <name evidence="2" type="ORF">M421DRAFT_426604</name>
</gene>
<keyword evidence="1" id="KW-1133">Transmembrane helix</keyword>
<protein>
    <submittedName>
        <fullName evidence="2">Uncharacterized protein</fullName>
    </submittedName>
</protein>
<name>A0A6A5R7J0_9PLEO</name>
<evidence type="ECO:0000313" key="2">
    <source>
        <dbReference type="EMBL" id="KAF1922676.1"/>
    </source>
</evidence>
<dbReference type="AlphaFoldDB" id="A0A6A5R7J0"/>
<keyword evidence="3" id="KW-1185">Reference proteome</keyword>